<dbReference type="PANTHER" id="PTHR46033">
    <property type="entry name" value="PROTEIN MAIN-LIKE 2"/>
    <property type="match status" value="1"/>
</dbReference>
<dbReference type="Proteomes" id="UP000027138">
    <property type="component" value="Unassembled WGS sequence"/>
</dbReference>
<dbReference type="EMBL" id="KK914920">
    <property type="protein sequence ID" value="KDP26185.1"/>
    <property type="molecule type" value="Genomic_DNA"/>
</dbReference>
<keyword evidence="4" id="KW-1185">Reference proteome</keyword>
<organism evidence="3 4">
    <name type="scientific">Jatropha curcas</name>
    <name type="common">Barbados nut</name>
    <dbReference type="NCBI Taxonomy" id="180498"/>
    <lineage>
        <taxon>Eukaryota</taxon>
        <taxon>Viridiplantae</taxon>
        <taxon>Streptophyta</taxon>
        <taxon>Embryophyta</taxon>
        <taxon>Tracheophyta</taxon>
        <taxon>Spermatophyta</taxon>
        <taxon>Magnoliopsida</taxon>
        <taxon>eudicotyledons</taxon>
        <taxon>Gunneridae</taxon>
        <taxon>Pentapetalae</taxon>
        <taxon>rosids</taxon>
        <taxon>fabids</taxon>
        <taxon>Malpighiales</taxon>
        <taxon>Euphorbiaceae</taxon>
        <taxon>Crotonoideae</taxon>
        <taxon>Jatropheae</taxon>
        <taxon>Jatropha</taxon>
    </lineage>
</organism>
<feature type="region of interest" description="Disordered" evidence="1">
    <location>
        <begin position="588"/>
        <end position="615"/>
    </location>
</feature>
<dbReference type="AlphaFoldDB" id="A0A067K1R1"/>
<dbReference type="Pfam" id="PF10536">
    <property type="entry name" value="PMD"/>
    <property type="match status" value="1"/>
</dbReference>
<reference evidence="3 4" key="1">
    <citation type="journal article" date="2014" name="PLoS ONE">
        <title>Global Analysis of Gene Expression Profiles in Physic Nut (Jatropha curcas L.) Seedlings Exposed to Salt Stress.</title>
        <authorList>
            <person name="Zhang L."/>
            <person name="Zhang C."/>
            <person name="Wu P."/>
            <person name="Chen Y."/>
            <person name="Li M."/>
            <person name="Jiang H."/>
            <person name="Wu G."/>
        </authorList>
    </citation>
    <scope>NUCLEOTIDE SEQUENCE [LARGE SCALE GENOMIC DNA]</scope>
    <source>
        <strain evidence="4">cv. GZQX0401</strain>
        <tissue evidence="3">Young leaves</tissue>
    </source>
</reference>
<dbReference type="GO" id="GO:0010073">
    <property type="term" value="P:meristem maintenance"/>
    <property type="evidence" value="ECO:0007669"/>
    <property type="project" value="InterPro"/>
</dbReference>
<dbReference type="InterPro" id="IPR044824">
    <property type="entry name" value="MAIN-like"/>
</dbReference>
<dbReference type="PANTHER" id="PTHR46033:SF8">
    <property type="entry name" value="PROTEIN MAINTENANCE OF MERISTEMS-LIKE"/>
    <property type="match status" value="1"/>
</dbReference>
<accession>A0A067K1R1</accession>
<evidence type="ECO:0000313" key="3">
    <source>
        <dbReference type="EMBL" id="KDP26185.1"/>
    </source>
</evidence>
<feature type="compositionally biased region" description="Low complexity" evidence="1">
    <location>
        <begin position="594"/>
        <end position="613"/>
    </location>
</feature>
<proteinExistence type="predicted"/>
<protein>
    <recommendedName>
        <fullName evidence="2">Aminotransferase-like plant mobile domain-containing protein</fullName>
    </recommendedName>
</protein>
<dbReference type="InterPro" id="IPR019557">
    <property type="entry name" value="AminoTfrase-like_pln_mobile"/>
</dbReference>
<feature type="domain" description="Aminotransferase-like plant mobile" evidence="2">
    <location>
        <begin position="159"/>
        <end position="355"/>
    </location>
</feature>
<sequence>MSQLSEISASAYTLEMETLGALPDIPTFDGELVPVSRNPLTSGTRPLQLLPLPGTEFPVRYNTSRMRGFQAESRHAGSNCVTQLFLREQLRDVAVLSEQLRNATVDLGKARSGGSSTDASAFWDLLDPPMRARVIAVGFGDYAAGLRRTQPHFPPAMQYTLMEWWNDCTHTFVFRFNEMTLTLVDYAAITGLRFTGPVAPLDARYQTATLGAQIVRSLLGVTTQTRYTAQGCVSYEVVYRFWAERIRTRLAAWRELPVATPAYTQEERDQAARSFLFYIISSQLLCTSQNKGDPAVLVCLRDLSQVGSFDWATLALAHLYHGLDVWTRGSGESNWQFIRPLEVWAYEYRIYPGDPSGDTPAESRRIPWYLAHCHHTYASGEDPEYWRSFLNDRELSDLFLTPWDCDAWRTYPGREVAELHTRSRFLMRGYWANRYYLGERVYDTPVAPAQWRVPHAPPRHMCLLEGMTWEDLEVEYSGFSTNDFLSAGDFTAYFSSQMQARLPEVFEYTQERKTHKTAAHYRAEAAAEAGVAPAGSAGVVLGDVPFPPGMEVVLDPGLALGSTSSFLLISGRLLHQCSWTLSTPHMCQPRGTKSCASGSGSPSPSSVNSTPSGMRGYDLEIGRLWTHQSHQSSAVSRLQAEVDRLWTRLEVEGMPLDSSEEDDDGSSSDDAPPSPPPQAAPGPSQRRR</sequence>
<evidence type="ECO:0000256" key="1">
    <source>
        <dbReference type="SAM" id="MobiDB-lite"/>
    </source>
</evidence>
<feature type="compositionally biased region" description="Acidic residues" evidence="1">
    <location>
        <begin position="658"/>
        <end position="667"/>
    </location>
</feature>
<feature type="region of interest" description="Disordered" evidence="1">
    <location>
        <begin position="651"/>
        <end position="688"/>
    </location>
</feature>
<evidence type="ECO:0000259" key="2">
    <source>
        <dbReference type="Pfam" id="PF10536"/>
    </source>
</evidence>
<name>A0A067K1R1_JATCU</name>
<evidence type="ECO:0000313" key="4">
    <source>
        <dbReference type="Proteomes" id="UP000027138"/>
    </source>
</evidence>
<gene>
    <name evidence="3" type="ORF">JCGZ_22681</name>
</gene>